<protein>
    <submittedName>
        <fullName evidence="2">V-type proton ATPase subunit a</fullName>
    </submittedName>
</protein>
<evidence type="ECO:0000313" key="2">
    <source>
        <dbReference type="WBParaSite" id="PS1159_v2.g18246.t1"/>
    </source>
</evidence>
<name>A0AC35FK05_9BILA</name>
<sequence>MECSIAIDWTINETSLREIGQSDYIQHKFIQTTIPETQFTLQIYQNGNDSYGNGNLQAPKFRDVTEFVIEVHESSDNSPLKTVNKIVLKKYLDIFANFFFVKSERENDQRKCKIEGFFYNVVLKAIEFCYNSSIENVIDENEALSLLKFANVYRLQSLKEEMENYFFDKITPQNVCFYANISVDFNAINLRSNCMNILIKCIKESIAVKDSETLKDSFKNELLQHSSETTSNGLSIFLSAIRLHWVEFQSKFYGGTGILFEPFSFRRLIRLYESLED</sequence>
<accession>A0AC35FK05</accession>
<evidence type="ECO:0000313" key="1">
    <source>
        <dbReference type="Proteomes" id="UP000887580"/>
    </source>
</evidence>
<dbReference type="WBParaSite" id="PS1159_v2.g18246.t1">
    <property type="protein sequence ID" value="PS1159_v2.g18246.t1"/>
    <property type="gene ID" value="PS1159_v2.g18246"/>
</dbReference>
<organism evidence="1 2">
    <name type="scientific">Panagrolaimus sp. PS1159</name>
    <dbReference type="NCBI Taxonomy" id="55785"/>
    <lineage>
        <taxon>Eukaryota</taxon>
        <taxon>Metazoa</taxon>
        <taxon>Ecdysozoa</taxon>
        <taxon>Nematoda</taxon>
        <taxon>Chromadorea</taxon>
        <taxon>Rhabditida</taxon>
        <taxon>Tylenchina</taxon>
        <taxon>Panagrolaimomorpha</taxon>
        <taxon>Panagrolaimoidea</taxon>
        <taxon>Panagrolaimidae</taxon>
        <taxon>Panagrolaimus</taxon>
    </lineage>
</organism>
<proteinExistence type="predicted"/>
<reference evidence="2" key="1">
    <citation type="submission" date="2022-11" db="UniProtKB">
        <authorList>
            <consortium name="WormBaseParasite"/>
        </authorList>
    </citation>
    <scope>IDENTIFICATION</scope>
</reference>
<dbReference type="Proteomes" id="UP000887580">
    <property type="component" value="Unplaced"/>
</dbReference>